<keyword evidence="2" id="KW-1185">Reference proteome</keyword>
<organism evidence="1 2">
    <name type="scientific">Paraglaciecola psychrophila 170</name>
    <dbReference type="NCBI Taxonomy" id="1129794"/>
    <lineage>
        <taxon>Bacteria</taxon>
        <taxon>Pseudomonadati</taxon>
        <taxon>Pseudomonadota</taxon>
        <taxon>Gammaproteobacteria</taxon>
        <taxon>Alteromonadales</taxon>
        <taxon>Alteromonadaceae</taxon>
        <taxon>Paraglaciecola</taxon>
    </lineage>
</organism>
<gene>
    <name evidence="1" type="ORF">C427_1149</name>
</gene>
<sequence>MDNNDLTGFKYKVILDLQDRVMTEDDDCLVVDVEEKYLDSF</sequence>
<dbReference type="AlphaFoldDB" id="K7A8A0"/>
<dbReference type="HOGENOM" id="CLU_3274038_0_0_6"/>
<name>K7A8A0_9ALTE</name>
<proteinExistence type="predicted"/>
<reference evidence="1 2" key="1">
    <citation type="journal article" date="2013" name="Genome Announc.">
        <title>Complete Genome Sequence of Glaciecola psychrophila Strain 170T.</title>
        <authorList>
            <person name="Yin J."/>
            <person name="Chen J."/>
            <person name="Liu G."/>
            <person name="Yu Y."/>
            <person name="Song L."/>
            <person name="Wang X."/>
            <person name="Qu X."/>
        </authorList>
    </citation>
    <scope>NUCLEOTIDE SEQUENCE [LARGE SCALE GENOMIC DNA]</scope>
    <source>
        <strain evidence="1 2">170</strain>
    </source>
</reference>
<accession>K7A8A0</accession>
<dbReference type="KEGG" id="gps:C427_1149"/>
<dbReference type="RefSeq" id="WP_007636858.1">
    <property type="nucleotide sequence ID" value="NC_020514.1"/>
</dbReference>
<protein>
    <submittedName>
        <fullName evidence="1">Uncharacterized protein</fullName>
    </submittedName>
</protein>
<evidence type="ECO:0000313" key="2">
    <source>
        <dbReference type="Proteomes" id="UP000011864"/>
    </source>
</evidence>
<evidence type="ECO:0000313" key="1">
    <source>
        <dbReference type="EMBL" id="AGH43258.1"/>
    </source>
</evidence>
<dbReference type="PATRIC" id="fig|1129794.4.peg.1139"/>
<dbReference type="Proteomes" id="UP000011864">
    <property type="component" value="Chromosome"/>
</dbReference>
<dbReference type="EMBL" id="CP003837">
    <property type="protein sequence ID" value="AGH43258.1"/>
    <property type="molecule type" value="Genomic_DNA"/>
</dbReference>